<dbReference type="Proteomes" id="UP000596248">
    <property type="component" value="Chromosome"/>
</dbReference>
<feature type="region of interest" description="Disordered" evidence="1">
    <location>
        <begin position="1"/>
        <end position="46"/>
    </location>
</feature>
<evidence type="ECO:0000256" key="1">
    <source>
        <dbReference type="SAM" id="MobiDB-lite"/>
    </source>
</evidence>
<organism evidence="2 3">
    <name type="scientific">Brevibacillus choshinensis</name>
    <dbReference type="NCBI Taxonomy" id="54911"/>
    <lineage>
        <taxon>Bacteria</taxon>
        <taxon>Bacillati</taxon>
        <taxon>Bacillota</taxon>
        <taxon>Bacilli</taxon>
        <taxon>Bacillales</taxon>
        <taxon>Paenibacillaceae</taxon>
        <taxon>Brevibacillus</taxon>
    </lineage>
</organism>
<accession>A0ABX7FYG3</accession>
<reference evidence="2 3" key="1">
    <citation type="submission" date="2021-01" db="EMBL/GenBank/DDBJ databases">
        <title>Identification of strong promoters based on the transcriptome of Brevibacillus choshinensis.</title>
        <authorList>
            <person name="Yao D."/>
            <person name="Zhang K."/>
            <person name="Wu J."/>
        </authorList>
    </citation>
    <scope>NUCLEOTIDE SEQUENCE [LARGE SCALE GENOMIC DNA]</scope>
    <source>
        <strain evidence="2 3">HPD31-SP3</strain>
    </source>
</reference>
<gene>
    <name evidence="2" type="ORF">JNE38_26825</name>
</gene>
<name>A0ABX7FYG3_BRECH</name>
<keyword evidence="3" id="KW-1185">Reference proteome</keyword>
<dbReference type="RefSeq" id="WP_203357822.1">
    <property type="nucleotide sequence ID" value="NZ_CP069127.1"/>
</dbReference>
<evidence type="ECO:0000313" key="2">
    <source>
        <dbReference type="EMBL" id="QRG70861.1"/>
    </source>
</evidence>
<dbReference type="EMBL" id="CP069127">
    <property type="protein sequence ID" value="QRG70861.1"/>
    <property type="molecule type" value="Genomic_DNA"/>
</dbReference>
<protein>
    <submittedName>
        <fullName evidence="2">Uncharacterized protein</fullName>
    </submittedName>
</protein>
<evidence type="ECO:0000313" key="3">
    <source>
        <dbReference type="Proteomes" id="UP000596248"/>
    </source>
</evidence>
<proteinExistence type="predicted"/>
<sequence>MDHAQIEEMPQTEIPDEVRQVDMPEIGETTPHPKPDSPQAMSEAVGHAEGEATGHVIHHIGFIPPKIW</sequence>